<dbReference type="GO" id="GO:0004029">
    <property type="term" value="F:aldehyde dehydrogenase (NAD+) activity"/>
    <property type="evidence" value="ECO:0007669"/>
    <property type="project" value="TreeGrafter"/>
</dbReference>
<dbReference type="Gene3D" id="3.40.50.720">
    <property type="entry name" value="NAD(P)-binding Rossmann-like Domain"/>
    <property type="match status" value="1"/>
</dbReference>
<comment type="caution">
    <text evidence="2">The sequence shown here is derived from an EMBL/GenBank/DDBJ whole genome shotgun (WGS) entry which is preliminary data.</text>
</comment>
<dbReference type="InterPro" id="IPR051783">
    <property type="entry name" value="NAD(P)-dependent_oxidoreduct"/>
</dbReference>
<dbReference type="RefSeq" id="WP_250938160.1">
    <property type="nucleotide sequence ID" value="NZ_JAMLJK010000002.1"/>
</dbReference>
<evidence type="ECO:0000313" key="3">
    <source>
        <dbReference type="Proteomes" id="UP001165678"/>
    </source>
</evidence>
<dbReference type="Pfam" id="PF13460">
    <property type="entry name" value="NAD_binding_10"/>
    <property type="match status" value="1"/>
</dbReference>
<protein>
    <submittedName>
        <fullName evidence="2">SDR family oxidoreductase</fullName>
    </submittedName>
</protein>
<dbReference type="SUPFAM" id="SSF51735">
    <property type="entry name" value="NAD(P)-binding Rossmann-fold domains"/>
    <property type="match status" value="1"/>
</dbReference>
<dbReference type="GO" id="GO:0005737">
    <property type="term" value="C:cytoplasm"/>
    <property type="evidence" value="ECO:0007669"/>
    <property type="project" value="TreeGrafter"/>
</dbReference>
<gene>
    <name evidence="2" type="ORF">OQ287_14280</name>
</gene>
<dbReference type="InterPro" id="IPR016040">
    <property type="entry name" value="NAD(P)-bd_dom"/>
</dbReference>
<organism evidence="2 3">
    <name type="scientific">Larsenimonas rhizosphaerae</name>
    <dbReference type="NCBI Taxonomy" id="2944682"/>
    <lineage>
        <taxon>Bacteria</taxon>
        <taxon>Pseudomonadati</taxon>
        <taxon>Pseudomonadota</taxon>
        <taxon>Gammaproteobacteria</taxon>
        <taxon>Oceanospirillales</taxon>
        <taxon>Halomonadaceae</taxon>
        <taxon>Larsenimonas</taxon>
    </lineage>
</organism>
<feature type="domain" description="NAD(P)-binding" evidence="1">
    <location>
        <begin position="11"/>
        <end position="202"/>
    </location>
</feature>
<reference evidence="2" key="1">
    <citation type="submission" date="2022-11" db="EMBL/GenBank/DDBJ databases">
        <title>Larsenimonas rhizosphaerae sp. nov., isolated from a tidal mudflat.</title>
        <authorList>
            <person name="Lee S.D."/>
            <person name="Kim I.S."/>
        </authorList>
    </citation>
    <scope>NUCLEOTIDE SEQUENCE</scope>
    <source>
        <strain evidence="2">GH2-1</strain>
    </source>
</reference>
<dbReference type="PANTHER" id="PTHR48079">
    <property type="entry name" value="PROTEIN YEEZ"/>
    <property type="match status" value="1"/>
</dbReference>
<name>A0AA42CYQ5_9GAMM</name>
<dbReference type="EMBL" id="JAPIVE010000004">
    <property type="protein sequence ID" value="MCX2525410.1"/>
    <property type="molecule type" value="Genomic_DNA"/>
</dbReference>
<dbReference type="CDD" id="cd05266">
    <property type="entry name" value="SDR_a4"/>
    <property type="match status" value="1"/>
</dbReference>
<dbReference type="Proteomes" id="UP001165678">
    <property type="component" value="Unassembled WGS sequence"/>
</dbReference>
<evidence type="ECO:0000313" key="2">
    <source>
        <dbReference type="EMBL" id="MCX2525410.1"/>
    </source>
</evidence>
<dbReference type="AlphaFoldDB" id="A0AA42CYQ5"/>
<accession>A0AA42CYQ5</accession>
<sequence length="290" mass="31957">MNNTTLILGCGDVGTLLGQQLIAQGQRVIGVRRHPEKLEGSGIEPLAMNLDDDEAVAALPDADIVIYILSADRFEESAYESAYYQGLDRVLTTFEARAEPPKQVIFVSSTSVYGQCDGETVTEDSVIVPTGFAGKWLHKAESRLWQSSIPGTSVRFSGIYGPGRERLINQVQEGRVAPATPPMYSNRIHRDDCAGVLVFLIEKALAGDTLDPVYLGSDQEAAPIHDVMMWLSRALGIEPSNTIQSPLRRRASKRCDSTRLQMAGYTFMFPTFREGYRDVLREAGLPCRVD</sequence>
<proteinExistence type="predicted"/>
<evidence type="ECO:0000259" key="1">
    <source>
        <dbReference type="Pfam" id="PF13460"/>
    </source>
</evidence>
<dbReference type="PANTHER" id="PTHR48079:SF6">
    <property type="entry name" value="NAD(P)-BINDING DOMAIN-CONTAINING PROTEIN-RELATED"/>
    <property type="match status" value="1"/>
</dbReference>
<keyword evidence="3" id="KW-1185">Reference proteome</keyword>
<dbReference type="InterPro" id="IPR036291">
    <property type="entry name" value="NAD(P)-bd_dom_sf"/>
</dbReference>